<dbReference type="AlphaFoldDB" id="A0A3A8ASV9"/>
<accession>A0A3A8ASV9</accession>
<dbReference type="PROSITE" id="PS51257">
    <property type="entry name" value="PROKAR_LIPOPROTEIN"/>
    <property type="match status" value="1"/>
</dbReference>
<keyword evidence="2" id="KW-0564">Palmitate</keyword>
<protein>
    <submittedName>
        <fullName evidence="3">Efflux transporter outer membrane subunit</fullName>
    </submittedName>
</protein>
<name>A0A3A8ASV9_9RHOB</name>
<dbReference type="GO" id="GO:0005886">
    <property type="term" value="C:plasma membrane"/>
    <property type="evidence" value="ECO:0007669"/>
    <property type="project" value="UniProtKB-SubCell"/>
</dbReference>
<dbReference type="PANTHER" id="PTHR30203">
    <property type="entry name" value="OUTER MEMBRANE CATION EFFLUX PROTEIN"/>
    <property type="match status" value="1"/>
</dbReference>
<dbReference type="GO" id="GO:0015562">
    <property type="term" value="F:efflux transmembrane transporter activity"/>
    <property type="evidence" value="ECO:0007669"/>
    <property type="project" value="InterPro"/>
</dbReference>
<dbReference type="InterPro" id="IPR010131">
    <property type="entry name" value="MdtP/NodT-like"/>
</dbReference>
<evidence type="ECO:0000256" key="2">
    <source>
        <dbReference type="RuleBase" id="RU362097"/>
    </source>
</evidence>
<keyword evidence="2" id="KW-0812">Transmembrane</keyword>
<comment type="caution">
    <text evidence="3">The sequence shown here is derived from an EMBL/GenBank/DDBJ whole genome shotgun (WGS) entry which is preliminary data.</text>
</comment>
<dbReference type="EMBL" id="RAPE01000008">
    <property type="protein sequence ID" value="RKF12438.1"/>
    <property type="molecule type" value="Genomic_DNA"/>
</dbReference>
<reference evidence="3 4" key="1">
    <citation type="submission" date="2018-09" db="EMBL/GenBank/DDBJ databases">
        <title>Roseovarius spongiae sp. nov., isolated from a marine sponge.</title>
        <authorList>
            <person name="Zhuang L."/>
            <person name="Luo L."/>
        </authorList>
    </citation>
    <scope>NUCLEOTIDE SEQUENCE [LARGE SCALE GENOMIC DNA]</scope>
    <source>
        <strain evidence="3 4">HN-E21</strain>
    </source>
</reference>
<gene>
    <name evidence="3" type="ORF">D6850_18385</name>
</gene>
<keyword evidence="2" id="KW-0472">Membrane</keyword>
<organism evidence="3 4">
    <name type="scientific">Roseovarius spongiae</name>
    <dbReference type="NCBI Taxonomy" id="2320272"/>
    <lineage>
        <taxon>Bacteria</taxon>
        <taxon>Pseudomonadati</taxon>
        <taxon>Pseudomonadota</taxon>
        <taxon>Alphaproteobacteria</taxon>
        <taxon>Rhodobacterales</taxon>
        <taxon>Roseobacteraceae</taxon>
        <taxon>Roseovarius</taxon>
    </lineage>
</organism>
<keyword evidence="2" id="KW-1134">Transmembrane beta strand</keyword>
<keyword evidence="4" id="KW-1185">Reference proteome</keyword>
<dbReference type="SUPFAM" id="SSF56954">
    <property type="entry name" value="Outer membrane efflux proteins (OEP)"/>
    <property type="match status" value="1"/>
</dbReference>
<dbReference type="NCBIfam" id="TIGR01845">
    <property type="entry name" value="outer_NodT"/>
    <property type="match status" value="1"/>
</dbReference>
<dbReference type="Proteomes" id="UP000281128">
    <property type="component" value="Unassembled WGS sequence"/>
</dbReference>
<sequence>MRQDTHMTREGWRWTSRAFSVLAGLSLLAGCSDDPYKAPVFSFLSSYKSARDGSPVLLSNANWWKAFNDPTLDALIQTGLEGNLNLDIAKQRVVEAEAIQRAVPQAAFLSPRAGVRREGGDNRPSGTRAEASLGFEWIFDIYGGRRAQIDAAGARIEVADAEVDAARLLLLLNISNAYVDLRYQQTSLRLRHSELASRRQTLELIERLKEGNAATRIDVVKARALVSETRAEIPEIRAAIDAARNEIAVLVGRIPGTLEIDLGATTRQPRVALSPEVGIPADLLRNRPDIKIAERSYYAAFRDVAAARADLYPQLSLSGTITGASLSGARDTDYFFGPALTFPILPNTARKATVDRRESLVRQAHTEWKLTVLEAIRDVETSLANYGAALSAQRAAQETVRLYKEVVTLTRKIVSGDGATIRDLIEAEQNVATANATLAATLRRVGRSFVELNVNLGSGHGVEEVEVAGE</sequence>
<proteinExistence type="inferred from homology"/>
<comment type="similarity">
    <text evidence="1 2">Belongs to the outer membrane factor (OMF) (TC 1.B.17) family.</text>
</comment>
<evidence type="ECO:0000313" key="4">
    <source>
        <dbReference type="Proteomes" id="UP000281128"/>
    </source>
</evidence>
<dbReference type="Gene3D" id="2.20.200.10">
    <property type="entry name" value="Outer membrane efflux proteins (OEP)"/>
    <property type="match status" value="1"/>
</dbReference>
<dbReference type="Gene3D" id="1.20.1600.10">
    <property type="entry name" value="Outer membrane efflux proteins (OEP)"/>
    <property type="match status" value="1"/>
</dbReference>
<evidence type="ECO:0000313" key="3">
    <source>
        <dbReference type="EMBL" id="RKF12438.1"/>
    </source>
</evidence>
<dbReference type="PANTHER" id="PTHR30203:SF32">
    <property type="entry name" value="CATION EFFLUX SYSTEM PROTEIN CUSC"/>
    <property type="match status" value="1"/>
</dbReference>
<keyword evidence="2" id="KW-0449">Lipoprotein</keyword>
<evidence type="ECO:0000256" key="1">
    <source>
        <dbReference type="ARBA" id="ARBA00007613"/>
    </source>
</evidence>
<dbReference type="InterPro" id="IPR003423">
    <property type="entry name" value="OMP_efflux"/>
</dbReference>
<dbReference type="Pfam" id="PF02321">
    <property type="entry name" value="OEP"/>
    <property type="match status" value="2"/>
</dbReference>
<dbReference type="OrthoDB" id="7181739at2"/>
<dbReference type="RefSeq" id="WP_121169080.1">
    <property type="nucleotide sequence ID" value="NZ_RAPE01000008.1"/>
</dbReference>
<comment type="subcellular location">
    <subcellularLocation>
        <location evidence="2">Cell membrane</location>
        <topology evidence="2">Lipid-anchor</topology>
    </subcellularLocation>
</comment>